<dbReference type="PANTHER" id="PTHR46832">
    <property type="entry name" value="5'-METHYLTHIOADENOSINE/S-ADENOSYLHOMOCYSTEINE NUCLEOSIDASE"/>
    <property type="match status" value="1"/>
</dbReference>
<keyword evidence="4 7" id="KW-0378">Hydrolase</keyword>
<dbReference type="GO" id="GO:0005829">
    <property type="term" value="C:cytosol"/>
    <property type="evidence" value="ECO:0007669"/>
    <property type="project" value="TreeGrafter"/>
</dbReference>
<dbReference type="InterPro" id="IPR010049">
    <property type="entry name" value="MTA_SAH_Nsdase"/>
</dbReference>
<keyword evidence="7" id="KW-0326">Glycosidase</keyword>
<dbReference type="SUPFAM" id="SSF53167">
    <property type="entry name" value="Purine and uridine phosphorylases"/>
    <property type="match status" value="1"/>
</dbReference>
<dbReference type="RefSeq" id="WP_080065441.1">
    <property type="nucleotide sequence ID" value="NZ_MZGX01000021.1"/>
</dbReference>
<reference evidence="7 8" key="1">
    <citation type="submission" date="2017-03" db="EMBL/GenBank/DDBJ databases">
        <title>Genome sequence of Clostridium hungatei DSM 14427.</title>
        <authorList>
            <person name="Poehlein A."/>
            <person name="Daniel R."/>
        </authorList>
    </citation>
    <scope>NUCLEOTIDE SEQUENCE [LARGE SCALE GENOMIC DNA]</scope>
    <source>
        <strain evidence="7 8">DSM 14427</strain>
    </source>
</reference>
<dbReference type="EC" id="3.2.2.9" evidence="2"/>
<evidence type="ECO:0000313" key="8">
    <source>
        <dbReference type="Proteomes" id="UP000191554"/>
    </source>
</evidence>
<comment type="caution">
    <text evidence="7">The sequence shown here is derived from an EMBL/GenBank/DDBJ whole genome shotgun (WGS) entry which is preliminary data.</text>
</comment>
<dbReference type="InterPro" id="IPR035994">
    <property type="entry name" value="Nucleoside_phosphorylase_sf"/>
</dbReference>
<gene>
    <name evidence="7" type="primary">mtnN_2</name>
    <name evidence="7" type="ORF">CLHUN_29960</name>
</gene>
<dbReference type="GO" id="GO:0019284">
    <property type="term" value="P:L-methionine salvage from S-adenosylmethionine"/>
    <property type="evidence" value="ECO:0007669"/>
    <property type="project" value="TreeGrafter"/>
</dbReference>
<evidence type="ECO:0000256" key="1">
    <source>
        <dbReference type="ARBA" id="ARBA00004945"/>
    </source>
</evidence>
<evidence type="ECO:0000256" key="5">
    <source>
        <dbReference type="ARBA" id="ARBA00023167"/>
    </source>
</evidence>
<keyword evidence="8" id="KW-1185">Reference proteome</keyword>
<feature type="domain" description="Nucleoside phosphorylase" evidence="6">
    <location>
        <begin position="3"/>
        <end position="249"/>
    </location>
</feature>
<dbReference type="GO" id="GO:0008782">
    <property type="term" value="F:adenosylhomocysteine nucleosidase activity"/>
    <property type="evidence" value="ECO:0007669"/>
    <property type="project" value="UniProtKB-EC"/>
</dbReference>
<dbReference type="Pfam" id="PF01048">
    <property type="entry name" value="PNP_UDP_1"/>
    <property type="match status" value="1"/>
</dbReference>
<comment type="pathway">
    <text evidence="1">Amino-acid biosynthesis; L-methionine biosynthesis via salvage pathway; S-methyl-5-thio-alpha-D-ribose 1-phosphate from S-methyl-5'-thioadenosine (hydrolase route): step 1/2.</text>
</comment>
<sequence>MLIGIIGAMEQEIKLLAESMVIAETRTIGMRDYYTGRLFGQEVVLVFSKCGKVAAASAVTTLIETFEVKLVIFTGVAGGTDSGLNIGDIVIADKLVQHDMDASLLPGCKKFEIPLLGVDTFEADSNLTALGVKSAQHYISRHLKQDVAPEDLSEFRISIPSVVVGTIASGDQFIADSHKVRTLNAEIPNLKCIEMEGAAVAQVCYEHNMDFIIFRVISDKADEHAGINFPLFIERAASHFTRGIIQQFISEAGYL</sequence>
<dbReference type="CDD" id="cd09008">
    <property type="entry name" value="MTAN"/>
    <property type="match status" value="1"/>
</dbReference>
<accession>A0A1V4SHT0</accession>
<dbReference type="Gene3D" id="3.40.50.1580">
    <property type="entry name" value="Nucleoside phosphorylase domain"/>
    <property type="match status" value="1"/>
</dbReference>
<protein>
    <recommendedName>
        <fullName evidence="2">adenosylhomocysteine nucleosidase</fullName>
        <ecNumber evidence="2">3.2.2.9</ecNumber>
    </recommendedName>
</protein>
<dbReference type="GO" id="GO:0009164">
    <property type="term" value="P:nucleoside catabolic process"/>
    <property type="evidence" value="ECO:0007669"/>
    <property type="project" value="InterPro"/>
</dbReference>
<evidence type="ECO:0000313" key="7">
    <source>
        <dbReference type="EMBL" id="OPX43056.1"/>
    </source>
</evidence>
<dbReference type="AlphaFoldDB" id="A0A1V4SHT0"/>
<dbReference type="Proteomes" id="UP000191554">
    <property type="component" value="Unassembled WGS sequence"/>
</dbReference>
<evidence type="ECO:0000256" key="4">
    <source>
        <dbReference type="ARBA" id="ARBA00022801"/>
    </source>
</evidence>
<dbReference type="PANTHER" id="PTHR46832:SF1">
    <property type="entry name" value="5'-METHYLTHIOADENOSINE_S-ADENOSYLHOMOCYSTEINE NUCLEOSIDASE"/>
    <property type="match status" value="1"/>
</dbReference>
<evidence type="ECO:0000259" key="6">
    <source>
        <dbReference type="Pfam" id="PF01048"/>
    </source>
</evidence>
<dbReference type="STRING" id="48256.CLHUN_29960"/>
<proteinExistence type="predicted"/>
<dbReference type="OrthoDB" id="9792278at2"/>
<dbReference type="GO" id="GO:0008930">
    <property type="term" value="F:methylthioadenosine nucleosidase activity"/>
    <property type="evidence" value="ECO:0007669"/>
    <property type="project" value="InterPro"/>
</dbReference>
<dbReference type="UniPathway" id="UPA00904">
    <property type="reaction ID" value="UER00871"/>
</dbReference>
<keyword evidence="3" id="KW-0028">Amino-acid biosynthesis</keyword>
<keyword evidence="5" id="KW-0486">Methionine biosynthesis</keyword>
<dbReference type="GO" id="GO:0019509">
    <property type="term" value="P:L-methionine salvage from methylthioadenosine"/>
    <property type="evidence" value="ECO:0007669"/>
    <property type="project" value="UniProtKB-UniPathway"/>
</dbReference>
<evidence type="ECO:0000256" key="2">
    <source>
        <dbReference type="ARBA" id="ARBA00011974"/>
    </source>
</evidence>
<evidence type="ECO:0000256" key="3">
    <source>
        <dbReference type="ARBA" id="ARBA00022605"/>
    </source>
</evidence>
<organism evidence="7 8">
    <name type="scientific">Ruminiclostridium hungatei</name>
    <name type="common">Clostridium hungatei</name>
    <dbReference type="NCBI Taxonomy" id="48256"/>
    <lineage>
        <taxon>Bacteria</taxon>
        <taxon>Bacillati</taxon>
        <taxon>Bacillota</taxon>
        <taxon>Clostridia</taxon>
        <taxon>Eubacteriales</taxon>
        <taxon>Oscillospiraceae</taxon>
        <taxon>Ruminiclostridium</taxon>
    </lineage>
</organism>
<name>A0A1V4SHT0_RUMHU</name>
<dbReference type="NCBIfam" id="TIGR01704">
    <property type="entry name" value="MTA_SAH-Nsdase"/>
    <property type="match status" value="1"/>
</dbReference>
<dbReference type="NCBIfam" id="NF004079">
    <property type="entry name" value="PRK05584.1"/>
    <property type="match status" value="1"/>
</dbReference>
<dbReference type="InterPro" id="IPR000845">
    <property type="entry name" value="Nucleoside_phosphorylase_d"/>
</dbReference>
<dbReference type="EMBL" id="MZGX01000021">
    <property type="protein sequence ID" value="OPX43056.1"/>
    <property type="molecule type" value="Genomic_DNA"/>
</dbReference>